<dbReference type="InterPro" id="IPR036097">
    <property type="entry name" value="HisK_dim/P_sf"/>
</dbReference>
<dbReference type="InterPro" id="IPR036890">
    <property type="entry name" value="HATPase_C_sf"/>
</dbReference>
<dbReference type="Gene3D" id="1.10.287.130">
    <property type="match status" value="1"/>
</dbReference>
<dbReference type="SMART" id="SM00091">
    <property type="entry name" value="PAS"/>
    <property type="match status" value="1"/>
</dbReference>
<dbReference type="EMBL" id="CP056030">
    <property type="protein sequence ID" value="QKZ05196.1"/>
    <property type="molecule type" value="Genomic_DNA"/>
</dbReference>
<dbReference type="Pfam" id="PF08448">
    <property type="entry name" value="PAS_4"/>
    <property type="match status" value="1"/>
</dbReference>
<feature type="modified residue" description="4-aspartylphosphate" evidence="5">
    <location>
        <position position="613"/>
    </location>
</feature>
<evidence type="ECO:0000259" key="8">
    <source>
        <dbReference type="PROSITE" id="PS50112"/>
    </source>
</evidence>
<keyword evidence="4" id="KW-0418">Kinase</keyword>
<evidence type="ECO:0000256" key="5">
    <source>
        <dbReference type="PROSITE-ProRule" id="PRU00169"/>
    </source>
</evidence>
<dbReference type="Gene3D" id="3.30.565.10">
    <property type="entry name" value="Histidine kinase-like ATPase, C-terminal domain"/>
    <property type="match status" value="1"/>
</dbReference>
<dbReference type="PROSITE" id="PS50110">
    <property type="entry name" value="RESPONSE_REGULATORY"/>
    <property type="match status" value="1"/>
</dbReference>
<protein>
    <recommendedName>
        <fullName evidence="2">histidine kinase</fullName>
        <ecNumber evidence="2">2.7.13.3</ecNumber>
    </recommendedName>
</protein>
<dbReference type="InterPro" id="IPR001789">
    <property type="entry name" value="Sig_transdc_resp-reg_receiver"/>
</dbReference>
<dbReference type="CDD" id="cd00082">
    <property type="entry name" value="HisKA"/>
    <property type="match status" value="1"/>
</dbReference>
<dbReference type="SMART" id="SM00448">
    <property type="entry name" value="REC"/>
    <property type="match status" value="1"/>
</dbReference>
<dbReference type="InterPro" id="IPR005467">
    <property type="entry name" value="His_kinase_dom"/>
</dbReference>
<organism evidence="9 10">
    <name type="scientific">Pseudomonas eucalypticola</name>
    <dbReference type="NCBI Taxonomy" id="2599595"/>
    <lineage>
        <taxon>Bacteria</taxon>
        <taxon>Pseudomonadati</taxon>
        <taxon>Pseudomonadota</taxon>
        <taxon>Gammaproteobacteria</taxon>
        <taxon>Pseudomonadales</taxon>
        <taxon>Pseudomonadaceae</taxon>
        <taxon>Pseudomonas</taxon>
    </lineage>
</organism>
<keyword evidence="3 5" id="KW-0597">Phosphoprotein</keyword>
<dbReference type="Proteomes" id="UP000509568">
    <property type="component" value="Chromosome"/>
</dbReference>
<evidence type="ECO:0000256" key="1">
    <source>
        <dbReference type="ARBA" id="ARBA00000085"/>
    </source>
</evidence>
<dbReference type="Pfam" id="PF00072">
    <property type="entry name" value="Response_reg"/>
    <property type="match status" value="1"/>
</dbReference>
<dbReference type="InterPro" id="IPR003661">
    <property type="entry name" value="HisK_dim/P_dom"/>
</dbReference>
<dbReference type="InterPro" id="IPR000014">
    <property type="entry name" value="PAS"/>
</dbReference>
<name>A0A7D5D898_9PSED</name>
<dbReference type="CDD" id="cd00130">
    <property type="entry name" value="PAS"/>
    <property type="match status" value="1"/>
</dbReference>
<dbReference type="SUPFAM" id="SSF52172">
    <property type="entry name" value="CheY-like"/>
    <property type="match status" value="1"/>
</dbReference>
<proteinExistence type="predicted"/>
<evidence type="ECO:0000256" key="2">
    <source>
        <dbReference type="ARBA" id="ARBA00012438"/>
    </source>
</evidence>
<dbReference type="Gene3D" id="3.30.450.20">
    <property type="entry name" value="PAS domain"/>
    <property type="match status" value="2"/>
</dbReference>
<gene>
    <name evidence="9" type="ORF">HWQ56_15920</name>
</gene>
<dbReference type="SUPFAM" id="SSF55785">
    <property type="entry name" value="PYP-like sensor domain (PAS domain)"/>
    <property type="match status" value="2"/>
</dbReference>
<dbReference type="RefSeq" id="WP_176571115.1">
    <property type="nucleotide sequence ID" value="NZ_CP056030.1"/>
</dbReference>
<evidence type="ECO:0000259" key="7">
    <source>
        <dbReference type="PROSITE" id="PS50110"/>
    </source>
</evidence>
<dbReference type="InterPro" id="IPR003594">
    <property type="entry name" value="HATPase_dom"/>
</dbReference>
<feature type="domain" description="Response regulatory" evidence="7">
    <location>
        <begin position="563"/>
        <end position="679"/>
    </location>
</feature>
<dbReference type="InterPro" id="IPR004358">
    <property type="entry name" value="Sig_transdc_His_kin-like_C"/>
</dbReference>
<evidence type="ECO:0000256" key="3">
    <source>
        <dbReference type="ARBA" id="ARBA00022553"/>
    </source>
</evidence>
<dbReference type="SUPFAM" id="SSF47384">
    <property type="entry name" value="Homodimeric domain of signal transducing histidine kinase"/>
    <property type="match status" value="1"/>
</dbReference>
<dbReference type="PRINTS" id="PR00344">
    <property type="entry name" value="BCTRLSENSOR"/>
</dbReference>
<dbReference type="NCBIfam" id="TIGR00229">
    <property type="entry name" value="sensory_box"/>
    <property type="match status" value="1"/>
</dbReference>
<accession>A0A7D5D898</accession>
<evidence type="ECO:0000259" key="6">
    <source>
        <dbReference type="PROSITE" id="PS50109"/>
    </source>
</evidence>
<dbReference type="Gene3D" id="3.40.50.2300">
    <property type="match status" value="1"/>
</dbReference>
<dbReference type="InterPro" id="IPR035965">
    <property type="entry name" value="PAS-like_dom_sf"/>
</dbReference>
<dbReference type="Pfam" id="PF08447">
    <property type="entry name" value="PAS_3"/>
    <property type="match status" value="1"/>
</dbReference>
<dbReference type="PANTHER" id="PTHR43065">
    <property type="entry name" value="SENSOR HISTIDINE KINASE"/>
    <property type="match status" value="1"/>
</dbReference>
<dbReference type="EC" id="2.7.13.3" evidence="2"/>
<feature type="domain" description="PAS" evidence="8">
    <location>
        <begin position="177"/>
        <end position="247"/>
    </location>
</feature>
<comment type="catalytic activity">
    <reaction evidence="1">
        <text>ATP + protein L-histidine = ADP + protein N-phospho-L-histidine.</text>
        <dbReference type="EC" id="2.7.13.3"/>
    </reaction>
</comment>
<dbReference type="SMART" id="SM00388">
    <property type="entry name" value="HisKA"/>
    <property type="match status" value="1"/>
</dbReference>
<dbReference type="PANTHER" id="PTHR43065:SF42">
    <property type="entry name" value="TWO-COMPONENT SENSOR PPRA"/>
    <property type="match status" value="1"/>
</dbReference>
<dbReference type="Pfam" id="PF02518">
    <property type="entry name" value="HATPase_c"/>
    <property type="match status" value="1"/>
</dbReference>
<keyword evidence="10" id="KW-1185">Reference proteome</keyword>
<dbReference type="InterPro" id="IPR011006">
    <property type="entry name" value="CheY-like_superfamily"/>
</dbReference>
<sequence>MQEVPEYAFLPDRGAMSEQVRRFDWAATALGPMEHWSQALRVAVQMVLANAFPSCLVWGPGMVTLYNDAFVPILGSKSNALGRSFGDIWSDAWPTIGPIAARALAGESTFIEDFPLTLQRNGYPEQAWFTFSYSPVRNEHGQVVGFLDTVVETTRSVLTQRQTDELAASFERQVAERTADRNRLWELSSDIILVAEPDLKIVAINPAWEHVLGWQPGCLRGNSVLGLVHVDDRATVLAAAARLADGEAVQDMNCRLRDSRGEYRWINWAAVPGDGFFNAVGRDVTQERERAEALRQAEDLLRHSQKMEAVGQLTGGLAHDFNNLLTGITGSLELLRRRVAQQRFNELDRYLDAAHGAANRAATLTHRLLAFARRQTLDPRPTDVVQLVDDLRDLIRQTLGPTVALDWQPQAAVWTVLVDANQLESTLLNLCINARDAMPDGGHLALQVHHHQQPAPALADDDLPPGQYLCLSVVDTGTGMSPEVIARAFDPFFTTKPIGQGTGLGLSMVYGFARQSGGRVRIESSPGQGTAVRLYLPRHLGPVQAPDAAPADLVARPARLGESVVLIDDEVTLRTLVAEQLEEMGYQVHQAGDGVAGLALLQMTGEVDLLITDVGLPGGLNGRQVADAAARIRPGLKVLFITGYAEQVLVKRSQLEPGMRLLVKPFTLQTLTEKVRSLLDE</sequence>
<dbReference type="InterPro" id="IPR013655">
    <property type="entry name" value="PAS_fold_3"/>
</dbReference>
<reference evidence="9 10" key="1">
    <citation type="submission" date="2020-06" db="EMBL/GenBank/DDBJ databases">
        <title>Pseudomonas eucalypticola sp. nov., an endophyte of Eucalyptus dunnii leaves with biocontrol ability of eucalyptus leaf blight.</title>
        <authorList>
            <person name="Liu Y."/>
            <person name="Song Z."/>
            <person name="Zeng H."/>
            <person name="Lu M."/>
            <person name="Wang X."/>
            <person name="Lian X."/>
            <person name="Zhang Q."/>
        </authorList>
    </citation>
    <scope>NUCLEOTIDE SEQUENCE [LARGE SCALE GENOMIC DNA]</scope>
    <source>
        <strain evidence="9 10">NP-1</strain>
    </source>
</reference>
<dbReference type="GO" id="GO:0000155">
    <property type="term" value="F:phosphorelay sensor kinase activity"/>
    <property type="evidence" value="ECO:0007669"/>
    <property type="project" value="InterPro"/>
</dbReference>
<evidence type="ECO:0000313" key="9">
    <source>
        <dbReference type="EMBL" id="QKZ05196.1"/>
    </source>
</evidence>
<dbReference type="AlphaFoldDB" id="A0A7D5D898"/>
<dbReference type="Pfam" id="PF00512">
    <property type="entry name" value="HisKA"/>
    <property type="match status" value="1"/>
</dbReference>
<dbReference type="PROSITE" id="PS50109">
    <property type="entry name" value="HIS_KIN"/>
    <property type="match status" value="1"/>
</dbReference>
<dbReference type="InterPro" id="IPR013656">
    <property type="entry name" value="PAS_4"/>
</dbReference>
<dbReference type="SMART" id="SM00387">
    <property type="entry name" value="HATPase_c"/>
    <property type="match status" value="1"/>
</dbReference>
<feature type="domain" description="Histidine kinase" evidence="6">
    <location>
        <begin position="316"/>
        <end position="540"/>
    </location>
</feature>
<evidence type="ECO:0000313" key="10">
    <source>
        <dbReference type="Proteomes" id="UP000509568"/>
    </source>
</evidence>
<dbReference type="SUPFAM" id="SSF55874">
    <property type="entry name" value="ATPase domain of HSP90 chaperone/DNA topoisomerase II/histidine kinase"/>
    <property type="match status" value="1"/>
</dbReference>
<evidence type="ECO:0000256" key="4">
    <source>
        <dbReference type="ARBA" id="ARBA00022777"/>
    </source>
</evidence>
<dbReference type="PROSITE" id="PS50112">
    <property type="entry name" value="PAS"/>
    <property type="match status" value="1"/>
</dbReference>
<keyword evidence="4" id="KW-0808">Transferase</keyword>
<dbReference type="KEGG" id="pez:HWQ56_15920"/>